<keyword evidence="2" id="KW-1133">Transmembrane helix</keyword>
<dbReference type="RefSeq" id="WP_015400319.1">
    <property type="nucleotide sequence ID" value="NC_020302.1"/>
</dbReference>
<evidence type="ECO:0008006" key="5">
    <source>
        <dbReference type="Google" id="ProtNLM"/>
    </source>
</evidence>
<evidence type="ECO:0000256" key="2">
    <source>
        <dbReference type="SAM" id="Phobius"/>
    </source>
</evidence>
<keyword evidence="4" id="KW-1185">Reference proteome</keyword>
<dbReference type="Proteomes" id="UP000011723">
    <property type="component" value="Chromosome"/>
</dbReference>
<feature type="transmembrane region" description="Helical" evidence="2">
    <location>
        <begin position="140"/>
        <end position="161"/>
    </location>
</feature>
<feature type="transmembrane region" description="Helical" evidence="2">
    <location>
        <begin position="262"/>
        <end position="286"/>
    </location>
</feature>
<dbReference type="STRING" id="1121362.A605_04445"/>
<name>M1NWN4_9CORY</name>
<protein>
    <recommendedName>
        <fullName evidence="5">Membrane protein YkvI</fullName>
    </recommendedName>
</protein>
<sequence>MIKRVAITAMAFVGLIVGAGFASGQEVLQYFVAFGNFGIIGAVVAAAVMMLSGMAAVQLGSYFLAGDHSAVLNRIAHPAIARALDIGVLVTLFSTGMVMFAGAGSNLNQQFGFPLWAGALLMLVLVVLAGLLDVDRVTQVIGAITPLIIVFLAVAISWALTTNTTPAHLMEQASTSLSTTLPHWTVSAVNYVGFNLMVGVSMAIIIGGSQFDPRSAGWGGLLGGIVYGALLVGSAIALFVSSARVGDDDMPMLSLVNEIHPVLGVVMSVVIYGMIFNTAVGMFYAFARRLTVRHPQRFWPVFAASCLIGFALSFAGFRTLVAYVYPVLGYVGAVLIAVIALAWLRSRASIREETGRRRRLLALAREAGTPTGQRQFRQALAASPLSEEQLRAALSEELTRAGHVEHGAPTHMAGSPDRDTADKLR</sequence>
<accession>M1NWN4</accession>
<feature type="transmembrane region" description="Helical" evidence="2">
    <location>
        <begin position="34"/>
        <end position="65"/>
    </location>
</feature>
<dbReference type="KEGG" id="chn:A605_04445"/>
<keyword evidence="2" id="KW-0812">Transmembrane</keyword>
<reference evidence="3 4" key="1">
    <citation type="journal article" date="2012" name="Stand. Genomic Sci.">
        <title>Genome sequence of the halotolerant bacterium Corynebacterium halotolerans type strain YIM 70093(T) (= DSM 44683(T)).</title>
        <authorList>
            <person name="Ruckert C."/>
            <person name="Albersmeier A."/>
            <person name="Al-Dilaimi A."/>
            <person name="Niehaus K."/>
            <person name="Szczepanowski R."/>
            <person name="Kalinowski J."/>
        </authorList>
    </citation>
    <scope>NUCLEOTIDE SEQUENCE [LARGE SCALE GENOMIC DNA]</scope>
    <source>
        <strain evidence="3">YIM 70093</strain>
    </source>
</reference>
<evidence type="ECO:0000313" key="4">
    <source>
        <dbReference type="Proteomes" id="UP000011723"/>
    </source>
</evidence>
<feature type="transmembrane region" description="Helical" evidence="2">
    <location>
        <begin position="218"/>
        <end position="242"/>
    </location>
</feature>
<gene>
    <name evidence="3" type="ORF">A605_04445</name>
</gene>
<dbReference type="PANTHER" id="PTHR37814:SF1">
    <property type="entry name" value="MEMBRANE PROTEIN"/>
    <property type="match status" value="1"/>
</dbReference>
<dbReference type="EMBL" id="CP003697">
    <property type="protein sequence ID" value="AGF71900.1"/>
    <property type="molecule type" value="Genomic_DNA"/>
</dbReference>
<dbReference type="HOGENOM" id="CLU_043930_1_0_11"/>
<feature type="transmembrane region" description="Helical" evidence="2">
    <location>
        <begin position="181"/>
        <end position="206"/>
    </location>
</feature>
<dbReference type="InterPro" id="IPR038728">
    <property type="entry name" value="YkvI-like"/>
</dbReference>
<evidence type="ECO:0000313" key="3">
    <source>
        <dbReference type="EMBL" id="AGF71900.1"/>
    </source>
</evidence>
<feature type="compositionally biased region" description="Basic and acidic residues" evidence="1">
    <location>
        <begin position="416"/>
        <end position="425"/>
    </location>
</feature>
<keyword evidence="2" id="KW-0472">Membrane</keyword>
<feature type="transmembrane region" description="Helical" evidence="2">
    <location>
        <begin position="323"/>
        <end position="344"/>
    </location>
</feature>
<feature type="transmembrane region" description="Helical" evidence="2">
    <location>
        <begin position="113"/>
        <end position="133"/>
    </location>
</feature>
<feature type="transmembrane region" description="Helical" evidence="2">
    <location>
        <begin position="298"/>
        <end position="317"/>
    </location>
</feature>
<evidence type="ECO:0000256" key="1">
    <source>
        <dbReference type="SAM" id="MobiDB-lite"/>
    </source>
</evidence>
<feature type="region of interest" description="Disordered" evidence="1">
    <location>
        <begin position="401"/>
        <end position="425"/>
    </location>
</feature>
<organism evidence="3 4">
    <name type="scientific">Corynebacterium halotolerans YIM 70093 = DSM 44683</name>
    <dbReference type="NCBI Taxonomy" id="1121362"/>
    <lineage>
        <taxon>Bacteria</taxon>
        <taxon>Bacillati</taxon>
        <taxon>Actinomycetota</taxon>
        <taxon>Actinomycetes</taxon>
        <taxon>Mycobacteriales</taxon>
        <taxon>Corynebacteriaceae</taxon>
        <taxon>Corynebacterium</taxon>
    </lineage>
</organism>
<dbReference type="PATRIC" id="fig|1121362.3.peg.893"/>
<dbReference type="PANTHER" id="PTHR37814">
    <property type="entry name" value="CONSERVED MEMBRANE PROTEIN"/>
    <property type="match status" value="1"/>
</dbReference>
<proteinExistence type="predicted"/>
<dbReference type="AlphaFoldDB" id="M1NWN4"/>
<dbReference type="eggNOG" id="COG3949">
    <property type="taxonomic scope" value="Bacteria"/>
</dbReference>
<feature type="transmembrane region" description="Helical" evidence="2">
    <location>
        <begin position="86"/>
        <end position="107"/>
    </location>
</feature>